<keyword evidence="2" id="KW-1185">Reference proteome</keyword>
<dbReference type="EMBL" id="KI395895">
    <property type="protein sequence ID" value="ERM97716.1"/>
    <property type="molecule type" value="Genomic_DNA"/>
</dbReference>
<dbReference type="HOGENOM" id="CLU_2592981_0_0_1"/>
<dbReference type="Proteomes" id="UP000017836">
    <property type="component" value="Unassembled WGS sequence"/>
</dbReference>
<organism evidence="1 2">
    <name type="scientific">Amborella trichopoda</name>
    <dbReference type="NCBI Taxonomy" id="13333"/>
    <lineage>
        <taxon>Eukaryota</taxon>
        <taxon>Viridiplantae</taxon>
        <taxon>Streptophyta</taxon>
        <taxon>Embryophyta</taxon>
        <taxon>Tracheophyta</taxon>
        <taxon>Spermatophyta</taxon>
        <taxon>Magnoliopsida</taxon>
        <taxon>Amborellales</taxon>
        <taxon>Amborellaceae</taxon>
        <taxon>Amborella</taxon>
    </lineage>
</organism>
<name>W1NNX0_AMBTC</name>
<accession>W1NNX0</accession>
<evidence type="ECO:0000313" key="1">
    <source>
        <dbReference type="EMBL" id="ERM97716.1"/>
    </source>
</evidence>
<protein>
    <submittedName>
        <fullName evidence="1">Uncharacterized protein</fullName>
    </submittedName>
</protein>
<gene>
    <name evidence="1" type="ORF">AMTR_s00121p00094270</name>
</gene>
<proteinExistence type="predicted"/>
<evidence type="ECO:0000313" key="2">
    <source>
        <dbReference type="Proteomes" id="UP000017836"/>
    </source>
</evidence>
<dbReference type="AlphaFoldDB" id="W1NNX0"/>
<reference evidence="2" key="1">
    <citation type="journal article" date="2013" name="Science">
        <title>The Amborella genome and the evolution of flowering plants.</title>
        <authorList>
            <consortium name="Amborella Genome Project"/>
        </authorList>
    </citation>
    <scope>NUCLEOTIDE SEQUENCE [LARGE SCALE GENOMIC DNA]</scope>
</reference>
<dbReference type="Gramene" id="ERM97716">
    <property type="protein sequence ID" value="ERM97716"/>
    <property type="gene ID" value="AMTR_s00121p00094270"/>
</dbReference>
<sequence length="80" mass="9244">MSLGRWEVFVIDPRMGETLQGKRDDLMTGDLTHSQTRHCEEREAMGDCFVVRESLACEVKRRETELWSEKVMLGRQAVGD</sequence>